<keyword evidence="1" id="KW-0472">Membrane</keyword>
<sequence>MWVYLPTYPHWLSDGKFNCCLALILQCCRLLSWNESSCSLSFFYLPIFCEMGLFYYFGSIFVFSRTDAPLLDKIRGLILAAQKLNHINLNPM</sequence>
<accession>A0A317WFG4</accession>
<keyword evidence="1" id="KW-1133">Transmembrane helix</keyword>
<proteinExistence type="predicted"/>
<organism evidence="2 3">
    <name type="scientific">Aspergillus eucalypticola (strain CBS 122712 / IBT 29274)</name>
    <dbReference type="NCBI Taxonomy" id="1448314"/>
    <lineage>
        <taxon>Eukaryota</taxon>
        <taxon>Fungi</taxon>
        <taxon>Dikarya</taxon>
        <taxon>Ascomycota</taxon>
        <taxon>Pezizomycotina</taxon>
        <taxon>Eurotiomycetes</taxon>
        <taxon>Eurotiomycetidae</taxon>
        <taxon>Eurotiales</taxon>
        <taxon>Aspergillaceae</taxon>
        <taxon>Aspergillus</taxon>
        <taxon>Aspergillus subgen. Circumdati</taxon>
    </lineage>
</organism>
<keyword evidence="3" id="KW-1185">Reference proteome</keyword>
<dbReference type="GeneID" id="37059567"/>
<reference evidence="2" key="1">
    <citation type="submission" date="2016-12" db="EMBL/GenBank/DDBJ databases">
        <title>The genomes of Aspergillus section Nigri reveals drivers in fungal speciation.</title>
        <authorList>
            <consortium name="DOE Joint Genome Institute"/>
            <person name="Vesth T.C."/>
            <person name="Nybo J."/>
            <person name="Theobald S."/>
            <person name="Brandl J."/>
            <person name="Frisvad J.C."/>
            <person name="Nielsen K.F."/>
            <person name="Lyhne E.K."/>
            <person name="Kogle M.E."/>
            <person name="Kuo A."/>
            <person name="Riley R."/>
            <person name="Clum A."/>
            <person name="Nolan M."/>
            <person name="Lipzen A."/>
            <person name="Salamov A."/>
            <person name="Henrissat B."/>
            <person name="Wiebenga A."/>
            <person name="De vries R.P."/>
            <person name="Grigoriev I.V."/>
            <person name="Mortensen U.H."/>
            <person name="Andersen M.R."/>
            <person name="Baker S.E."/>
        </authorList>
    </citation>
    <scope>NUCLEOTIDE SEQUENCE</scope>
    <source>
        <strain evidence="2">CBS 122712</strain>
    </source>
</reference>
<feature type="transmembrane region" description="Helical" evidence="1">
    <location>
        <begin position="42"/>
        <end position="63"/>
    </location>
</feature>
<dbReference type="EMBL" id="MSFU01000002">
    <property type="protein sequence ID" value="PWY83982.1"/>
    <property type="molecule type" value="Genomic_DNA"/>
</dbReference>
<dbReference type="VEuPathDB" id="FungiDB:BO83DRAFT_78088"/>
<keyword evidence="1" id="KW-0812">Transmembrane</keyword>
<comment type="caution">
    <text evidence="2">The sequence shown here is derived from an EMBL/GenBank/DDBJ whole genome shotgun (WGS) entry which is preliminary data.</text>
</comment>
<dbReference type="RefSeq" id="XP_025392537.1">
    <property type="nucleotide sequence ID" value="XM_025537605.1"/>
</dbReference>
<gene>
    <name evidence="2" type="ORF">BO83DRAFT_78088</name>
</gene>
<name>A0A317WFG4_ASPEC</name>
<evidence type="ECO:0000313" key="3">
    <source>
        <dbReference type="Proteomes" id="UP000246171"/>
    </source>
</evidence>
<protein>
    <submittedName>
        <fullName evidence="2">Uncharacterized protein</fullName>
    </submittedName>
</protein>
<evidence type="ECO:0000256" key="1">
    <source>
        <dbReference type="SAM" id="Phobius"/>
    </source>
</evidence>
<dbReference type="AlphaFoldDB" id="A0A317WFG4"/>
<dbReference type="Proteomes" id="UP000246171">
    <property type="component" value="Unassembled WGS sequence"/>
</dbReference>
<evidence type="ECO:0000313" key="2">
    <source>
        <dbReference type="EMBL" id="PWY83982.1"/>
    </source>
</evidence>